<dbReference type="Pfam" id="PF10484">
    <property type="entry name" value="MRP-S23"/>
    <property type="match status" value="1"/>
</dbReference>
<accession>A0A914BWQ9</accession>
<dbReference type="WBParaSite" id="ACRNAN_Path_1163.g4495.t1">
    <property type="protein sequence ID" value="ACRNAN_Path_1163.g4495.t1"/>
    <property type="gene ID" value="ACRNAN_Path_1163.g4495"/>
</dbReference>
<feature type="domain" description="Small ribosomal subunit protein mS23 conserved" evidence="1">
    <location>
        <begin position="8"/>
        <end position="130"/>
    </location>
</feature>
<dbReference type="Proteomes" id="UP000887540">
    <property type="component" value="Unplaced"/>
</dbReference>
<evidence type="ECO:0000313" key="2">
    <source>
        <dbReference type="Proteomes" id="UP000887540"/>
    </source>
</evidence>
<protein>
    <submittedName>
        <fullName evidence="3">Ribosomal protein S23 mitochondrial conserved domain-containing protein</fullName>
    </submittedName>
</protein>
<dbReference type="PANTHER" id="PTHR15925:SF2">
    <property type="entry name" value="SMALL RIBOSOMAL SUBUNIT PROTEIN MS23"/>
    <property type="match status" value="1"/>
</dbReference>
<dbReference type="InterPro" id="IPR019520">
    <property type="entry name" value="Ribosomal_mS23_met"/>
</dbReference>
<dbReference type="GO" id="GO:0005840">
    <property type="term" value="C:ribosome"/>
    <property type="evidence" value="ECO:0007669"/>
    <property type="project" value="InterPro"/>
</dbReference>
<dbReference type="InterPro" id="IPR023611">
    <property type="entry name" value="mS23_dom_met"/>
</dbReference>
<reference evidence="3" key="1">
    <citation type="submission" date="2022-11" db="UniProtKB">
        <authorList>
            <consortium name="WormBaseParasite"/>
        </authorList>
    </citation>
    <scope>IDENTIFICATION</scope>
</reference>
<dbReference type="PANTHER" id="PTHR15925">
    <property type="entry name" value="MITOCHONDRIAL RIBOSOMAL PROTEIN S23"/>
    <property type="match status" value="1"/>
</dbReference>
<organism evidence="2 3">
    <name type="scientific">Acrobeloides nanus</name>
    <dbReference type="NCBI Taxonomy" id="290746"/>
    <lineage>
        <taxon>Eukaryota</taxon>
        <taxon>Metazoa</taxon>
        <taxon>Ecdysozoa</taxon>
        <taxon>Nematoda</taxon>
        <taxon>Chromadorea</taxon>
        <taxon>Rhabditida</taxon>
        <taxon>Tylenchina</taxon>
        <taxon>Cephalobomorpha</taxon>
        <taxon>Cephaloboidea</taxon>
        <taxon>Cephalobidae</taxon>
        <taxon>Acrobeloides</taxon>
    </lineage>
</organism>
<dbReference type="GO" id="GO:0005739">
    <property type="term" value="C:mitochondrion"/>
    <property type="evidence" value="ECO:0007669"/>
    <property type="project" value="InterPro"/>
</dbReference>
<dbReference type="AlphaFoldDB" id="A0A914BWQ9"/>
<name>A0A914BWQ9_9BILA</name>
<keyword evidence="2" id="KW-1185">Reference proteome</keyword>
<proteinExistence type="predicted"/>
<dbReference type="GO" id="GO:0006412">
    <property type="term" value="P:translation"/>
    <property type="evidence" value="ECO:0007669"/>
    <property type="project" value="InterPro"/>
</dbReference>
<evidence type="ECO:0000259" key="1">
    <source>
        <dbReference type="Pfam" id="PF10484"/>
    </source>
</evidence>
<dbReference type="GO" id="GO:0003735">
    <property type="term" value="F:structural constituent of ribosome"/>
    <property type="evidence" value="ECO:0007669"/>
    <property type="project" value="InterPro"/>
</dbReference>
<evidence type="ECO:0000313" key="3">
    <source>
        <dbReference type="WBParaSite" id="ACRNAN_Path_1163.g4495.t1"/>
    </source>
</evidence>
<sequence length="171" mass="20715">MGFTDFIRRLKSGSIFNRVIACIRTRQIKWKDRPMWMDIYIALPPYNEPRFDQKYGNWGGKIRPILYEEDEIRAEFTKRYGIPDIINMVDLKHPSDSQRFWLKYKELKTKSPNLDPETLWNDTEDYLMKHGDEHGRIPLTKYEYNTTKMMERYGSRQAQLTLRPELSQWKK</sequence>